<dbReference type="EMBL" id="UWJD01000002">
    <property type="protein sequence ID" value="VCT84981.1"/>
    <property type="molecule type" value="Genomic_DNA"/>
</dbReference>
<name>A0A650MQ99_9CLOT</name>
<reference evidence="2" key="3">
    <citation type="submission" date="2022-10" db="EMBL/GenBank/DDBJ databases">
        <authorList>
            <person name="Aires J."/>
            <person name="Mesa V."/>
        </authorList>
    </citation>
    <scope>NUCLEOTIDE SEQUENCE</scope>
    <source>
        <strain evidence="2">Clostridium neonatale JD116</strain>
    </source>
</reference>
<dbReference type="Proteomes" id="UP000789738">
    <property type="component" value="Unassembled WGS sequence"/>
</dbReference>
<reference evidence="1" key="2">
    <citation type="submission" date="2021-10" db="EMBL/GenBank/DDBJ databases">
        <authorList>
            <person name="Mesa V."/>
        </authorList>
    </citation>
    <scope>NUCLEOTIDE SEQUENCE</scope>
    <source>
        <strain evidence="1">CC3_PB</strain>
    </source>
</reference>
<accession>A0A650MQ99</accession>
<reference evidence="3 4" key="1">
    <citation type="submission" date="2018-06" db="EMBL/GenBank/DDBJ databases">
        <authorList>
            <consortium name="IHU Genomes"/>
        </authorList>
    </citation>
    <scope>NUCLEOTIDE SEQUENCE [LARGE SCALE GENOMIC DNA]</scope>
    <source>
        <strain evidence="3 4">NEC25</strain>
    </source>
</reference>
<dbReference type="AlphaFoldDB" id="A0A650MQ99"/>
<dbReference type="Proteomes" id="UP000431451">
    <property type="component" value="Unassembled WGS sequence"/>
</dbReference>
<proteinExistence type="predicted"/>
<dbReference type="EMBL" id="CAKJVE010000004">
    <property type="protein sequence ID" value="CAG9706862.1"/>
    <property type="molecule type" value="Genomic_DNA"/>
</dbReference>
<evidence type="ECO:0000313" key="2">
    <source>
        <dbReference type="EMBL" id="CAI3556641.1"/>
    </source>
</evidence>
<gene>
    <name evidence="2" type="ORF">CNEO2_190093</name>
    <name evidence="1" type="ORF">CNEO_42696</name>
    <name evidence="3" type="ORF">CNEONATNEC25_02582</name>
</gene>
<evidence type="ECO:0000313" key="3">
    <source>
        <dbReference type="EMBL" id="VCT84981.1"/>
    </source>
</evidence>
<dbReference type="GeneID" id="68878049"/>
<organism evidence="3 4">
    <name type="scientific">Clostridium neonatale</name>
    <dbReference type="NCBI Taxonomy" id="137838"/>
    <lineage>
        <taxon>Bacteria</taxon>
        <taxon>Bacillati</taxon>
        <taxon>Bacillota</taxon>
        <taxon>Clostridia</taxon>
        <taxon>Eubacteriales</taxon>
        <taxon>Clostridiaceae</taxon>
        <taxon>Clostridium</taxon>
    </lineage>
</organism>
<protein>
    <submittedName>
        <fullName evidence="3">Uncharacterized protein</fullName>
    </submittedName>
</protein>
<evidence type="ECO:0000313" key="1">
    <source>
        <dbReference type="EMBL" id="CAG9706862.1"/>
    </source>
</evidence>
<dbReference type="RefSeq" id="WP_125148573.1">
    <property type="nucleotide sequence ID" value="NZ_CAKJVD010000058.1"/>
</dbReference>
<dbReference type="Proteomes" id="UP001189143">
    <property type="component" value="Unassembled WGS sequence"/>
</dbReference>
<evidence type="ECO:0000313" key="4">
    <source>
        <dbReference type="Proteomes" id="UP000431451"/>
    </source>
</evidence>
<sequence length="78" mass="9058">MEIIGIIIIVVLLIYEICWRPIVCNKKITAHICSIGGEVGTIERLSVREDLYNVYYSISGQEHHSVVKFNLFYEAEWK</sequence>
<dbReference type="EMBL" id="CAMTCP010000110">
    <property type="protein sequence ID" value="CAI3556641.1"/>
    <property type="molecule type" value="Genomic_DNA"/>
</dbReference>